<dbReference type="CDD" id="cd01992">
    <property type="entry name" value="TilS_N"/>
    <property type="match status" value="1"/>
</dbReference>
<dbReference type="Gene3D" id="3.40.50.620">
    <property type="entry name" value="HUPs"/>
    <property type="match status" value="1"/>
</dbReference>
<proteinExistence type="inferred from homology"/>
<reference evidence="10 11" key="1">
    <citation type="submission" date="2016-12" db="EMBL/GenBank/DDBJ databases">
        <authorList>
            <person name="Song W.-J."/>
            <person name="Kurnit D.M."/>
        </authorList>
    </citation>
    <scope>NUCLEOTIDE SEQUENCE [LARGE SCALE GENOMIC DNA]</scope>
    <source>
        <strain evidence="10 11">HSG9</strain>
    </source>
</reference>
<dbReference type="AlphaFoldDB" id="A0A1V6LT12"/>
<evidence type="ECO:0000259" key="9">
    <source>
        <dbReference type="SMART" id="SM00977"/>
    </source>
</evidence>
<keyword evidence="2 8" id="KW-0963">Cytoplasm</keyword>
<keyword evidence="11" id="KW-1185">Reference proteome</keyword>
<feature type="domain" description="Lysidine-tRNA(Ile) synthetase C-terminal" evidence="9">
    <location>
        <begin position="360"/>
        <end position="432"/>
    </location>
</feature>
<dbReference type="Pfam" id="PF11734">
    <property type="entry name" value="TilS_C"/>
    <property type="match status" value="1"/>
</dbReference>
<dbReference type="Proteomes" id="UP000191680">
    <property type="component" value="Unassembled WGS sequence"/>
</dbReference>
<dbReference type="NCBIfam" id="TIGR02432">
    <property type="entry name" value="lysidine_TilS_N"/>
    <property type="match status" value="1"/>
</dbReference>
<dbReference type="EC" id="6.3.4.19" evidence="8"/>
<evidence type="ECO:0000256" key="2">
    <source>
        <dbReference type="ARBA" id="ARBA00022490"/>
    </source>
</evidence>
<sequence length="435" mass="50254">MLDKFKAHIKENLPQLLHSKLLIACSGGLDSVLLAHLSKALHLDFALVHCNYKLRGEESEGDEQFVTTLAKSLAVPLYIKRFDTKIIQENASGSLQMIARDLRYTFFEELCTEHQFQFILTGHHANDSLETFLINFARGTGLEGLLGVPTINLNIIRPLLPFTRKELLSFANAHALSWREDSSNKSDKYKRNTIRNNIVPILEGLHPNFDTNFRQTLSHLNGSAKLLEDYALLLRNNLFIQRKGHIQIEIAELQKLMPLKDYLYLLFKPYQFTQWKDLEALLYAQSGKFITSKTHMLVKDRTTLILTEKERKAPSDHYSIPTHISLLTYPIALVFESVDQIGKKSDSIAYLDKDLLKYPLVLRKWQKGDYFYPFGMKGSKKLSKFFKDEKMDVLEKEQQWLLCSGEDIVWVVGKRIDDRYKVKDTTTEILKVILN</sequence>
<comment type="caution">
    <text evidence="10">The sequence shown here is derived from an EMBL/GenBank/DDBJ whole genome shotgun (WGS) entry which is preliminary data.</text>
</comment>
<evidence type="ECO:0000313" key="10">
    <source>
        <dbReference type="EMBL" id="OQD43314.1"/>
    </source>
</evidence>
<evidence type="ECO:0000256" key="7">
    <source>
        <dbReference type="ARBA" id="ARBA00048539"/>
    </source>
</evidence>
<dbReference type="EMBL" id="MTBC01000003">
    <property type="protein sequence ID" value="OQD43314.1"/>
    <property type="molecule type" value="Genomic_DNA"/>
</dbReference>
<dbReference type="Pfam" id="PF01171">
    <property type="entry name" value="ATP_bind_3"/>
    <property type="match status" value="1"/>
</dbReference>
<keyword evidence="5 8" id="KW-0547">Nucleotide-binding</keyword>
<comment type="subcellular location">
    <subcellularLocation>
        <location evidence="1 8">Cytoplasm</location>
    </subcellularLocation>
</comment>
<organism evidence="10 11">
    <name type="scientific">Croceivirga radicis</name>
    <dbReference type="NCBI Taxonomy" id="1929488"/>
    <lineage>
        <taxon>Bacteria</taxon>
        <taxon>Pseudomonadati</taxon>
        <taxon>Bacteroidota</taxon>
        <taxon>Flavobacteriia</taxon>
        <taxon>Flavobacteriales</taxon>
        <taxon>Flavobacteriaceae</taxon>
        <taxon>Croceivirga</taxon>
    </lineage>
</organism>
<protein>
    <recommendedName>
        <fullName evidence="8">tRNA(Ile)-lysidine synthase</fullName>
        <ecNumber evidence="8">6.3.4.19</ecNumber>
    </recommendedName>
    <alternativeName>
        <fullName evidence="8">tRNA(Ile)-2-lysyl-cytidine synthase</fullName>
    </alternativeName>
    <alternativeName>
        <fullName evidence="8">tRNA(Ile)-lysidine synthetase</fullName>
    </alternativeName>
</protein>
<dbReference type="GO" id="GO:0032267">
    <property type="term" value="F:tRNA(Ile)-lysidine synthase activity"/>
    <property type="evidence" value="ECO:0007669"/>
    <property type="project" value="UniProtKB-EC"/>
</dbReference>
<evidence type="ECO:0000256" key="5">
    <source>
        <dbReference type="ARBA" id="ARBA00022741"/>
    </source>
</evidence>
<dbReference type="OrthoDB" id="9807403at2"/>
<comment type="function">
    <text evidence="8">Ligates lysine onto the cytidine present at position 34 of the AUA codon-specific tRNA(Ile) that contains the anticodon CAU, in an ATP-dependent manner. Cytidine is converted to lysidine, thus changing the amino acid specificity of the tRNA from methionine to isoleucine.</text>
</comment>
<accession>A0A1V6LT12</accession>
<dbReference type="GO" id="GO:0005524">
    <property type="term" value="F:ATP binding"/>
    <property type="evidence" value="ECO:0007669"/>
    <property type="project" value="UniProtKB-UniRule"/>
</dbReference>
<dbReference type="PANTHER" id="PTHR43033:SF1">
    <property type="entry name" value="TRNA(ILE)-LYSIDINE SYNTHASE-RELATED"/>
    <property type="match status" value="1"/>
</dbReference>
<keyword evidence="3 8" id="KW-0436">Ligase</keyword>
<evidence type="ECO:0000256" key="3">
    <source>
        <dbReference type="ARBA" id="ARBA00022598"/>
    </source>
</evidence>
<evidence type="ECO:0000256" key="8">
    <source>
        <dbReference type="HAMAP-Rule" id="MF_01161"/>
    </source>
</evidence>
<comment type="similarity">
    <text evidence="8">Belongs to the tRNA(Ile)-lysidine synthase family.</text>
</comment>
<dbReference type="InterPro" id="IPR014729">
    <property type="entry name" value="Rossmann-like_a/b/a_fold"/>
</dbReference>
<dbReference type="PANTHER" id="PTHR43033">
    <property type="entry name" value="TRNA(ILE)-LYSIDINE SYNTHASE-RELATED"/>
    <property type="match status" value="1"/>
</dbReference>
<dbReference type="RefSeq" id="WP_080318428.1">
    <property type="nucleotide sequence ID" value="NZ_MTBC01000003.1"/>
</dbReference>
<feature type="binding site" evidence="8">
    <location>
        <begin position="26"/>
        <end position="31"/>
    </location>
    <ligand>
        <name>ATP</name>
        <dbReference type="ChEBI" id="CHEBI:30616"/>
    </ligand>
</feature>
<dbReference type="HAMAP" id="MF_01161">
    <property type="entry name" value="tRNA_Ile_lys_synt"/>
    <property type="match status" value="1"/>
</dbReference>
<keyword evidence="4 8" id="KW-0819">tRNA processing</keyword>
<evidence type="ECO:0000256" key="4">
    <source>
        <dbReference type="ARBA" id="ARBA00022694"/>
    </source>
</evidence>
<dbReference type="SUPFAM" id="SSF56037">
    <property type="entry name" value="PheT/TilS domain"/>
    <property type="match status" value="1"/>
</dbReference>
<dbReference type="InterPro" id="IPR012094">
    <property type="entry name" value="tRNA_Ile_lys_synt"/>
</dbReference>
<gene>
    <name evidence="8" type="primary">tilS</name>
    <name evidence="10" type="ORF">BUL40_05610</name>
</gene>
<comment type="catalytic activity">
    <reaction evidence="7 8">
        <text>cytidine(34) in tRNA(Ile2) + L-lysine + ATP = lysidine(34) in tRNA(Ile2) + AMP + diphosphate + H(+)</text>
        <dbReference type="Rhea" id="RHEA:43744"/>
        <dbReference type="Rhea" id="RHEA-COMP:10625"/>
        <dbReference type="Rhea" id="RHEA-COMP:10670"/>
        <dbReference type="ChEBI" id="CHEBI:15378"/>
        <dbReference type="ChEBI" id="CHEBI:30616"/>
        <dbReference type="ChEBI" id="CHEBI:32551"/>
        <dbReference type="ChEBI" id="CHEBI:33019"/>
        <dbReference type="ChEBI" id="CHEBI:82748"/>
        <dbReference type="ChEBI" id="CHEBI:83665"/>
        <dbReference type="ChEBI" id="CHEBI:456215"/>
        <dbReference type="EC" id="6.3.4.19"/>
    </reaction>
</comment>
<dbReference type="InterPro" id="IPR011063">
    <property type="entry name" value="TilS/TtcA_N"/>
</dbReference>
<dbReference type="GO" id="GO:0005737">
    <property type="term" value="C:cytoplasm"/>
    <property type="evidence" value="ECO:0007669"/>
    <property type="project" value="UniProtKB-SubCell"/>
</dbReference>
<evidence type="ECO:0000256" key="6">
    <source>
        <dbReference type="ARBA" id="ARBA00022840"/>
    </source>
</evidence>
<name>A0A1V6LT12_9FLAO</name>
<dbReference type="InterPro" id="IPR012796">
    <property type="entry name" value="Lysidine-tRNA-synth_C"/>
</dbReference>
<dbReference type="SMART" id="SM00977">
    <property type="entry name" value="TilS_C"/>
    <property type="match status" value="1"/>
</dbReference>
<dbReference type="GO" id="GO:0006400">
    <property type="term" value="P:tRNA modification"/>
    <property type="evidence" value="ECO:0007669"/>
    <property type="project" value="UniProtKB-UniRule"/>
</dbReference>
<dbReference type="NCBIfam" id="TIGR02433">
    <property type="entry name" value="lysidine_TilS_C"/>
    <property type="match status" value="1"/>
</dbReference>
<comment type="domain">
    <text evidence="8">The N-terminal region contains the highly conserved SGGXDS motif, predicted to be a P-loop motif involved in ATP binding.</text>
</comment>
<dbReference type="SUPFAM" id="SSF52402">
    <property type="entry name" value="Adenine nucleotide alpha hydrolases-like"/>
    <property type="match status" value="1"/>
</dbReference>
<evidence type="ECO:0000313" key="11">
    <source>
        <dbReference type="Proteomes" id="UP000191680"/>
    </source>
</evidence>
<evidence type="ECO:0000256" key="1">
    <source>
        <dbReference type="ARBA" id="ARBA00004496"/>
    </source>
</evidence>
<keyword evidence="6 8" id="KW-0067">ATP-binding</keyword>
<dbReference type="InterPro" id="IPR012795">
    <property type="entry name" value="tRNA_Ile_lys_synt_N"/>
</dbReference>